<name>A0A1B0BZ03_9MUSC</name>
<dbReference type="AlphaFoldDB" id="A0A1B0BZ03"/>
<proteinExistence type="predicted"/>
<dbReference type="EnsemblMetazoa" id="GPPI044712-RA">
    <property type="protein sequence ID" value="GPPI044712-PA"/>
    <property type="gene ID" value="GPPI044712"/>
</dbReference>
<reference evidence="1" key="2">
    <citation type="submission" date="2020-05" db="UniProtKB">
        <authorList>
            <consortium name="EnsemblMetazoa"/>
        </authorList>
    </citation>
    <scope>IDENTIFICATION</scope>
    <source>
        <strain evidence="1">IAEA</strain>
    </source>
</reference>
<accession>A0A1B0BZ03</accession>
<evidence type="ECO:0000313" key="2">
    <source>
        <dbReference type="Proteomes" id="UP000092460"/>
    </source>
</evidence>
<organism evidence="1 2">
    <name type="scientific">Glossina palpalis gambiensis</name>
    <dbReference type="NCBI Taxonomy" id="67801"/>
    <lineage>
        <taxon>Eukaryota</taxon>
        <taxon>Metazoa</taxon>
        <taxon>Ecdysozoa</taxon>
        <taxon>Arthropoda</taxon>
        <taxon>Hexapoda</taxon>
        <taxon>Insecta</taxon>
        <taxon>Pterygota</taxon>
        <taxon>Neoptera</taxon>
        <taxon>Endopterygota</taxon>
        <taxon>Diptera</taxon>
        <taxon>Brachycera</taxon>
        <taxon>Muscomorpha</taxon>
        <taxon>Hippoboscoidea</taxon>
        <taxon>Glossinidae</taxon>
        <taxon>Glossina</taxon>
    </lineage>
</organism>
<dbReference type="VEuPathDB" id="VectorBase:GPPI044712"/>
<protein>
    <submittedName>
        <fullName evidence="1">Uncharacterized protein</fullName>
    </submittedName>
</protein>
<keyword evidence="2" id="KW-1185">Reference proteome</keyword>
<dbReference type="EMBL" id="JXJN01022927">
    <property type="status" value="NOT_ANNOTATED_CDS"/>
    <property type="molecule type" value="Genomic_DNA"/>
</dbReference>
<sequence length="66" mass="7864">MIRLWLVFGPLLYRYRWLQRSGQVFAARTSGVFVRTYVTRKTGSLFNKSISKMQFIHPMDGQVFLY</sequence>
<dbReference type="Proteomes" id="UP000092460">
    <property type="component" value="Unassembled WGS sequence"/>
</dbReference>
<reference evidence="2" key="1">
    <citation type="submission" date="2015-01" db="EMBL/GenBank/DDBJ databases">
        <authorList>
            <person name="Aksoy S."/>
            <person name="Warren W."/>
            <person name="Wilson R.K."/>
        </authorList>
    </citation>
    <scope>NUCLEOTIDE SEQUENCE [LARGE SCALE GENOMIC DNA]</scope>
    <source>
        <strain evidence="2">IAEA</strain>
    </source>
</reference>
<evidence type="ECO:0000313" key="1">
    <source>
        <dbReference type="EnsemblMetazoa" id="GPPI044712-PA"/>
    </source>
</evidence>